<dbReference type="NCBIfam" id="NF037995">
    <property type="entry name" value="TRAP_S1"/>
    <property type="match status" value="1"/>
</dbReference>
<evidence type="ECO:0000256" key="1">
    <source>
        <dbReference type="ARBA" id="ARBA00022729"/>
    </source>
</evidence>
<gene>
    <name evidence="2" type="ORF">MUB46_06535</name>
</gene>
<name>A0AAW5QX77_9HYPH</name>
<protein>
    <submittedName>
        <fullName evidence="2">TRAP transporter substrate-binding protein</fullName>
    </submittedName>
</protein>
<keyword evidence="1" id="KW-0732">Signal</keyword>
<evidence type="ECO:0000313" key="2">
    <source>
        <dbReference type="EMBL" id="MCT8971504.1"/>
    </source>
</evidence>
<dbReference type="InterPro" id="IPR018389">
    <property type="entry name" value="DctP_fam"/>
</dbReference>
<dbReference type="GO" id="GO:0055085">
    <property type="term" value="P:transmembrane transport"/>
    <property type="evidence" value="ECO:0007669"/>
    <property type="project" value="InterPro"/>
</dbReference>
<dbReference type="Gene3D" id="3.40.190.170">
    <property type="entry name" value="Bacterial extracellular solute-binding protein, family 7"/>
    <property type="match status" value="1"/>
</dbReference>
<dbReference type="EMBL" id="JALIDZ010000003">
    <property type="protein sequence ID" value="MCT8971504.1"/>
    <property type="molecule type" value="Genomic_DNA"/>
</dbReference>
<dbReference type="Pfam" id="PF03480">
    <property type="entry name" value="DctP"/>
    <property type="match status" value="1"/>
</dbReference>
<evidence type="ECO:0000313" key="3">
    <source>
        <dbReference type="Proteomes" id="UP001320898"/>
    </source>
</evidence>
<reference evidence="2 3" key="1">
    <citation type="submission" date="2022-04" db="EMBL/GenBank/DDBJ databases">
        <authorList>
            <person name="Ye Y.-Q."/>
            <person name="Du Z.-J."/>
        </authorList>
    </citation>
    <scope>NUCLEOTIDE SEQUENCE [LARGE SCALE GENOMIC DNA]</scope>
    <source>
        <strain evidence="2 3">A6E488</strain>
    </source>
</reference>
<dbReference type="PANTHER" id="PTHR33376">
    <property type="match status" value="1"/>
</dbReference>
<sequence length="425" mass="47492">MLEAMPDAQGSGEREETMTDLFKGVSRRDVMGIAGRFGLTSTMLAAAGMTGAMTAPQLASAAEDTEKKRTQSEPKYQLRYGGAGYNAQRLKYVHVGCLEFIQDLEERTNGAVRVEFIGENQICNELDCVKKTQQGIVDIFTSSTQNAAGAAPYYNALDFAYMFPSRASFYHFLYHPKSEALLREPLRRMHRVQFLFTMYEARGLMMGLKYKDRPTISTLEELQGGKNRVTGSQPGRIAMDLMGLNPVPVAWEETLDGLKQGLIDGAETWMSAVAAFNMTPVVSQAVDLRFFCGAEHAAMNLDVFEKLEPEYQDAIMESAYLTQARIQGTHEAALVNLIGATNPPIPGTVFDEYGVRVATLPDQEIEKAEKMCAPEYVPGPWEQWRERINGWANGQDVYKEIHAIAREIPKDTLVQDVSPRRWWNA</sequence>
<dbReference type="PANTHER" id="PTHR33376:SF5">
    <property type="entry name" value="EXTRACYTOPLASMIC SOLUTE RECEPTOR PROTEIN"/>
    <property type="match status" value="1"/>
</dbReference>
<dbReference type="RefSeq" id="WP_261615085.1">
    <property type="nucleotide sequence ID" value="NZ_JALIDZ010000003.1"/>
</dbReference>
<comment type="caution">
    <text evidence="2">The sequence shown here is derived from an EMBL/GenBank/DDBJ whole genome shotgun (WGS) entry which is preliminary data.</text>
</comment>
<dbReference type="AlphaFoldDB" id="A0AAW5QX77"/>
<dbReference type="InterPro" id="IPR038404">
    <property type="entry name" value="TRAP_DctP_sf"/>
</dbReference>
<dbReference type="CDD" id="cd13603">
    <property type="entry name" value="PBP2_TRAP_Siap_TeaA_like"/>
    <property type="match status" value="1"/>
</dbReference>
<keyword evidence="3" id="KW-1185">Reference proteome</keyword>
<organism evidence="2 3">
    <name type="scientific">Microbaculum marinisediminis</name>
    <dbReference type="NCBI Taxonomy" id="2931392"/>
    <lineage>
        <taxon>Bacteria</taxon>
        <taxon>Pseudomonadati</taxon>
        <taxon>Pseudomonadota</taxon>
        <taxon>Alphaproteobacteria</taxon>
        <taxon>Hyphomicrobiales</taxon>
        <taxon>Tepidamorphaceae</taxon>
        <taxon>Microbaculum</taxon>
    </lineage>
</organism>
<accession>A0AAW5QX77</accession>
<proteinExistence type="predicted"/>
<dbReference type="Proteomes" id="UP001320898">
    <property type="component" value="Unassembled WGS sequence"/>
</dbReference>